<name>A0A9W6D5Z7_9BACT</name>
<keyword evidence="2" id="KW-0813">Transport</keyword>
<proteinExistence type="predicted"/>
<dbReference type="Gene3D" id="3.40.50.300">
    <property type="entry name" value="P-loop containing nucleotide triphosphate hydrolases"/>
    <property type="match status" value="1"/>
</dbReference>
<comment type="caution">
    <text evidence="8">The sequence shown here is derived from an EMBL/GenBank/DDBJ whole genome shotgun (WGS) entry which is preliminary data.</text>
</comment>
<evidence type="ECO:0000256" key="5">
    <source>
        <dbReference type="ARBA" id="ARBA00022840"/>
    </source>
</evidence>
<organism evidence="8 9">
    <name type="scientific">Desulforhabdus amnigena</name>
    <dbReference type="NCBI Taxonomy" id="40218"/>
    <lineage>
        <taxon>Bacteria</taxon>
        <taxon>Pseudomonadati</taxon>
        <taxon>Thermodesulfobacteriota</taxon>
        <taxon>Syntrophobacteria</taxon>
        <taxon>Syntrophobacterales</taxon>
        <taxon>Syntrophobacteraceae</taxon>
        <taxon>Desulforhabdus</taxon>
    </lineage>
</organism>
<dbReference type="PANTHER" id="PTHR42788:SF7">
    <property type="entry name" value="NITRATE ABC TRANSPORTER ATP-BINDING PROTEIN"/>
    <property type="match status" value="1"/>
</dbReference>
<dbReference type="SMART" id="SM00382">
    <property type="entry name" value="AAA"/>
    <property type="match status" value="1"/>
</dbReference>
<dbReference type="Pfam" id="PF00005">
    <property type="entry name" value="ABC_tran"/>
    <property type="match status" value="1"/>
</dbReference>
<feature type="domain" description="ABC transporter" evidence="7">
    <location>
        <begin position="2"/>
        <end position="249"/>
    </location>
</feature>
<dbReference type="GO" id="GO:0016887">
    <property type="term" value="F:ATP hydrolysis activity"/>
    <property type="evidence" value="ECO:0007669"/>
    <property type="project" value="InterPro"/>
</dbReference>
<dbReference type="SUPFAM" id="SSF52540">
    <property type="entry name" value="P-loop containing nucleoside triphosphate hydrolases"/>
    <property type="match status" value="1"/>
</dbReference>
<keyword evidence="9" id="KW-1185">Reference proteome</keyword>
<sequence length="264" mass="29246">MLEIRNLRKVFNEGSINEVVAIRSVNCLVQKGDFVTVIGSNGAGKSTLLNLIAGTFLPSGGDIFISGERVTQWPEHRRAAYIGRVFQNPLTGTCASMTVEENFALAGRRGKKPGLRWGVTRQDHKAFQERIRLLGLGLEYRLKDKVGLLSGGQRQSLTLLMATLQKPRLLLLDEHTAALDPPTAEQVLKLTRELILEMGLTSIMVTHNMRHALELGNRLIMMHEGGIILDVAGEEKKRLTVQDLLNEFAKLKGDAVSDDKMLLI</sequence>
<keyword evidence="5 8" id="KW-0067">ATP-binding</keyword>
<reference evidence="8" key="1">
    <citation type="submission" date="2022-12" db="EMBL/GenBank/DDBJ databases">
        <title>Reference genome sequencing for broad-spectrum identification of bacterial and archaeal isolates by mass spectrometry.</title>
        <authorList>
            <person name="Sekiguchi Y."/>
            <person name="Tourlousse D.M."/>
        </authorList>
    </citation>
    <scope>NUCLEOTIDE SEQUENCE</scope>
    <source>
        <strain evidence="8">ASRB1</strain>
    </source>
</reference>
<evidence type="ECO:0000313" key="8">
    <source>
        <dbReference type="EMBL" id="GLI34046.1"/>
    </source>
</evidence>
<comment type="subcellular location">
    <subcellularLocation>
        <location evidence="1">Cell membrane</location>
        <topology evidence="1">Peripheral membrane protein</topology>
    </subcellularLocation>
</comment>
<dbReference type="PROSITE" id="PS50893">
    <property type="entry name" value="ABC_TRANSPORTER_2"/>
    <property type="match status" value="1"/>
</dbReference>
<evidence type="ECO:0000256" key="6">
    <source>
        <dbReference type="ARBA" id="ARBA00023136"/>
    </source>
</evidence>
<dbReference type="RefSeq" id="WP_281793317.1">
    <property type="nucleotide sequence ID" value="NZ_BSDR01000001.1"/>
</dbReference>
<dbReference type="GO" id="GO:0005524">
    <property type="term" value="F:ATP binding"/>
    <property type="evidence" value="ECO:0007669"/>
    <property type="project" value="UniProtKB-KW"/>
</dbReference>
<protein>
    <submittedName>
        <fullName evidence="8">ABC transporter ATP-binding protein</fullName>
    </submittedName>
</protein>
<evidence type="ECO:0000259" key="7">
    <source>
        <dbReference type="PROSITE" id="PS50893"/>
    </source>
</evidence>
<evidence type="ECO:0000256" key="2">
    <source>
        <dbReference type="ARBA" id="ARBA00022448"/>
    </source>
</evidence>
<dbReference type="PANTHER" id="PTHR42788">
    <property type="entry name" value="TAURINE IMPORT ATP-BINDING PROTEIN-RELATED"/>
    <property type="match status" value="1"/>
</dbReference>
<evidence type="ECO:0000256" key="4">
    <source>
        <dbReference type="ARBA" id="ARBA00022741"/>
    </source>
</evidence>
<gene>
    <name evidence="8" type="ORF">DAMNIGENAA_14790</name>
</gene>
<dbReference type="InterPro" id="IPR003439">
    <property type="entry name" value="ABC_transporter-like_ATP-bd"/>
</dbReference>
<keyword evidence="6" id="KW-0472">Membrane</keyword>
<accession>A0A9W6D5Z7</accession>
<evidence type="ECO:0000313" key="9">
    <source>
        <dbReference type="Proteomes" id="UP001144372"/>
    </source>
</evidence>
<evidence type="ECO:0000256" key="3">
    <source>
        <dbReference type="ARBA" id="ARBA00022475"/>
    </source>
</evidence>
<dbReference type="GO" id="GO:0005886">
    <property type="term" value="C:plasma membrane"/>
    <property type="evidence" value="ECO:0007669"/>
    <property type="project" value="UniProtKB-SubCell"/>
</dbReference>
<dbReference type="Proteomes" id="UP001144372">
    <property type="component" value="Unassembled WGS sequence"/>
</dbReference>
<keyword evidence="4" id="KW-0547">Nucleotide-binding</keyword>
<dbReference type="AlphaFoldDB" id="A0A9W6D5Z7"/>
<evidence type="ECO:0000256" key="1">
    <source>
        <dbReference type="ARBA" id="ARBA00004202"/>
    </source>
</evidence>
<dbReference type="EMBL" id="BSDR01000001">
    <property type="protein sequence ID" value="GLI34046.1"/>
    <property type="molecule type" value="Genomic_DNA"/>
</dbReference>
<dbReference type="InterPro" id="IPR003593">
    <property type="entry name" value="AAA+_ATPase"/>
</dbReference>
<dbReference type="InterPro" id="IPR050166">
    <property type="entry name" value="ABC_transporter_ATP-bind"/>
</dbReference>
<dbReference type="InterPro" id="IPR027417">
    <property type="entry name" value="P-loop_NTPase"/>
</dbReference>
<keyword evidence="3" id="KW-1003">Cell membrane</keyword>